<organism evidence="1 2">
    <name type="scientific">Ceratodon purpureus</name>
    <name type="common">Fire moss</name>
    <name type="synonym">Dicranum purpureum</name>
    <dbReference type="NCBI Taxonomy" id="3225"/>
    <lineage>
        <taxon>Eukaryota</taxon>
        <taxon>Viridiplantae</taxon>
        <taxon>Streptophyta</taxon>
        <taxon>Embryophyta</taxon>
        <taxon>Bryophyta</taxon>
        <taxon>Bryophytina</taxon>
        <taxon>Bryopsida</taxon>
        <taxon>Dicranidae</taxon>
        <taxon>Pseudoditrichales</taxon>
        <taxon>Ditrichaceae</taxon>
        <taxon>Ceratodon</taxon>
    </lineage>
</organism>
<dbReference type="EMBL" id="CM026421">
    <property type="protein sequence ID" value="KAG0589317.1"/>
    <property type="molecule type" value="Genomic_DNA"/>
</dbReference>
<dbReference type="OrthoDB" id="10485488at2759"/>
<proteinExistence type="predicted"/>
<sequence length="183" mass="21649">MTNFHRSMSPGPGTIKDVHHQFKTNQKAQGTGPGTYDSFWNVYIYGTRFNPELDDTPGPTTYSPKLPPNMPKYSIARRLTTPFYDVNPPPPKYRLYPTYHIRSSVLVGEICSMRPEQTRECEACQHFIRIYRQRDRRTSMEKKLNAQMKYPSKPKRIPVFKLKLEDAREERRNVRLLQHNRKF</sequence>
<dbReference type="AlphaFoldDB" id="A0A8T0J198"/>
<gene>
    <name evidence="1" type="ORF">KC19_1G012500</name>
</gene>
<dbReference type="Proteomes" id="UP000822688">
    <property type="component" value="Chromosome 1"/>
</dbReference>
<reference evidence="1" key="1">
    <citation type="submission" date="2020-06" db="EMBL/GenBank/DDBJ databases">
        <title>WGS assembly of Ceratodon purpureus strain R40.</title>
        <authorList>
            <person name="Carey S.B."/>
            <person name="Jenkins J."/>
            <person name="Shu S."/>
            <person name="Lovell J.T."/>
            <person name="Sreedasyam A."/>
            <person name="Maumus F."/>
            <person name="Tiley G.P."/>
            <person name="Fernandez-Pozo N."/>
            <person name="Barry K."/>
            <person name="Chen C."/>
            <person name="Wang M."/>
            <person name="Lipzen A."/>
            <person name="Daum C."/>
            <person name="Saski C.A."/>
            <person name="Payton A.C."/>
            <person name="Mcbreen J.C."/>
            <person name="Conrad R.E."/>
            <person name="Kollar L.M."/>
            <person name="Olsson S."/>
            <person name="Huttunen S."/>
            <person name="Landis J.B."/>
            <person name="Wickett N.J."/>
            <person name="Johnson M.G."/>
            <person name="Rensing S.A."/>
            <person name="Grimwood J."/>
            <person name="Schmutz J."/>
            <person name="Mcdaniel S.F."/>
        </authorList>
    </citation>
    <scope>NUCLEOTIDE SEQUENCE</scope>
    <source>
        <strain evidence="1">R40</strain>
    </source>
</reference>
<comment type="caution">
    <text evidence="1">The sequence shown here is derived from an EMBL/GenBank/DDBJ whole genome shotgun (WGS) entry which is preliminary data.</text>
</comment>
<name>A0A8T0J198_CERPU</name>
<evidence type="ECO:0000313" key="1">
    <source>
        <dbReference type="EMBL" id="KAG0589317.1"/>
    </source>
</evidence>
<accession>A0A8T0J198</accession>
<evidence type="ECO:0000313" key="2">
    <source>
        <dbReference type="Proteomes" id="UP000822688"/>
    </source>
</evidence>
<protein>
    <submittedName>
        <fullName evidence="1">Uncharacterized protein</fullName>
    </submittedName>
</protein>
<keyword evidence="2" id="KW-1185">Reference proteome</keyword>